<feature type="compositionally biased region" description="Polar residues" evidence="1">
    <location>
        <begin position="288"/>
        <end position="297"/>
    </location>
</feature>
<evidence type="ECO:0000256" key="1">
    <source>
        <dbReference type="SAM" id="MobiDB-lite"/>
    </source>
</evidence>
<feature type="region of interest" description="Disordered" evidence="1">
    <location>
        <begin position="1"/>
        <end position="30"/>
    </location>
</feature>
<keyword evidence="3" id="KW-1185">Reference proteome</keyword>
<evidence type="ECO:0000313" key="2">
    <source>
        <dbReference type="EMBL" id="THU79953.1"/>
    </source>
</evidence>
<gene>
    <name evidence="2" type="ORF">K435DRAFT_810287</name>
</gene>
<name>A0A4S8KVX2_DENBC</name>
<protein>
    <submittedName>
        <fullName evidence="2">Uncharacterized protein</fullName>
    </submittedName>
</protein>
<dbReference type="AlphaFoldDB" id="A0A4S8KVX2"/>
<sequence>MDSFKQLTCADPSQIESFENDDPPPLRLPTPTPTFQPLYNVTNSDLSSHTEPFSSHSLENEFGDGSFIIPSSFNSNEFIGQAPELSDTAIQALDCLSKMSTVELDSLIGVADFDPSFFEELELYRSAGAQDDQASVMLMPSPSAAANLNTGQTTPSPAQSNSHCIDESAPIGQVQRQDMLSALHVAYKKFLGEVENLGEQFSVKPEKLLLLIKSSSHWNEQRKVNSHNAALHFLKGSTDSDGNKLRGKELHELAKTDPEVQEILSDPLRLQKLKDDVNEHRQKKAQGAHTSSNSSAQDIRLTIDSLLREEAETHKQEVDQLIP</sequence>
<dbReference type="EMBL" id="ML179956">
    <property type="protein sequence ID" value="THU79953.1"/>
    <property type="molecule type" value="Genomic_DNA"/>
</dbReference>
<reference evidence="2 3" key="1">
    <citation type="journal article" date="2019" name="Nat. Ecol. Evol.">
        <title>Megaphylogeny resolves global patterns of mushroom evolution.</title>
        <authorList>
            <person name="Varga T."/>
            <person name="Krizsan K."/>
            <person name="Foldi C."/>
            <person name="Dima B."/>
            <person name="Sanchez-Garcia M."/>
            <person name="Sanchez-Ramirez S."/>
            <person name="Szollosi G.J."/>
            <person name="Szarkandi J.G."/>
            <person name="Papp V."/>
            <person name="Albert L."/>
            <person name="Andreopoulos W."/>
            <person name="Angelini C."/>
            <person name="Antonin V."/>
            <person name="Barry K.W."/>
            <person name="Bougher N.L."/>
            <person name="Buchanan P."/>
            <person name="Buyck B."/>
            <person name="Bense V."/>
            <person name="Catcheside P."/>
            <person name="Chovatia M."/>
            <person name="Cooper J."/>
            <person name="Damon W."/>
            <person name="Desjardin D."/>
            <person name="Finy P."/>
            <person name="Geml J."/>
            <person name="Haridas S."/>
            <person name="Hughes K."/>
            <person name="Justo A."/>
            <person name="Karasinski D."/>
            <person name="Kautmanova I."/>
            <person name="Kiss B."/>
            <person name="Kocsube S."/>
            <person name="Kotiranta H."/>
            <person name="LaButti K.M."/>
            <person name="Lechner B.E."/>
            <person name="Liimatainen K."/>
            <person name="Lipzen A."/>
            <person name="Lukacs Z."/>
            <person name="Mihaltcheva S."/>
            <person name="Morgado L.N."/>
            <person name="Niskanen T."/>
            <person name="Noordeloos M.E."/>
            <person name="Ohm R.A."/>
            <person name="Ortiz-Santana B."/>
            <person name="Ovrebo C."/>
            <person name="Racz N."/>
            <person name="Riley R."/>
            <person name="Savchenko A."/>
            <person name="Shiryaev A."/>
            <person name="Soop K."/>
            <person name="Spirin V."/>
            <person name="Szebenyi C."/>
            <person name="Tomsovsky M."/>
            <person name="Tulloss R.E."/>
            <person name="Uehling J."/>
            <person name="Grigoriev I.V."/>
            <person name="Vagvolgyi C."/>
            <person name="Papp T."/>
            <person name="Martin F.M."/>
            <person name="Miettinen O."/>
            <person name="Hibbett D.S."/>
            <person name="Nagy L.G."/>
        </authorList>
    </citation>
    <scope>NUCLEOTIDE SEQUENCE [LARGE SCALE GENOMIC DNA]</scope>
    <source>
        <strain evidence="2 3">CBS 962.96</strain>
    </source>
</reference>
<accession>A0A4S8KVX2</accession>
<evidence type="ECO:0000313" key="3">
    <source>
        <dbReference type="Proteomes" id="UP000297245"/>
    </source>
</evidence>
<feature type="region of interest" description="Disordered" evidence="1">
    <location>
        <begin position="278"/>
        <end position="298"/>
    </location>
</feature>
<proteinExistence type="predicted"/>
<organism evidence="2 3">
    <name type="scientific">Dendrothele bispora (strain CBS 962.96)</name>
    <dbReference type="NCBI Taxonomy" id="1314807"/>
    <lineage>
        <taxon>Eukaryota</taxon>
        <taxon>Fungi</taxon>
        <taxon>Dikarya</taxon>
        <taxon>Basidiomycota</taxon>
        <taxon>Agaricomycotina</taxon>
        <taxon>Agaricomycetes</taxon>
        <taxon>Agaricomycetidae</taxon>
        <taxon>Agaricales</taxon>
        <taxon>Agaricales incertae sedis</taxon>
        <taxon>Dendrothele</taxon>
    </lineage>
</organism>
<dbReference type="Proteomes" id="UP000297245">
    <property type="component" value="Unassembled WGS sequence"/>
</dbReference>